<keyword evidence="11" id="KW-1185">Reference proteome</keyword>
<dbReference type="PANTHER" id="PTHR13295">
    <property type="entry name" value="GLUTAMATE CYSTEINE LIGASE REGULATORY SUBUNIT"/>
    <property type="match status" value="1"/>
</dbReference>
<comment type="similarity">
    <text evidence="2">Belongs to the aldo/keto reductase family. Glutamate--cysteine ligase light chain subfamily.</text>
</comment>
<comment type="caution">
    <text evidence="10">The sequence shown here is derived from an EMBL/GenBank/DDBJ whole genome shotgun (WGS) entry which is preliminary data.</text>
</comment>
<name>A0A8H7S2W8_9FUNG</name>
<evidence type="ECO:0000256" key="6">
    <source>
        <dbReference type="ARBA" id="ARBA00031154"/>
    </source>
</evidence>
<dbReference type="PANTHER" id="PTHR13295:SF4">
    <property type="entry name" value="GLUTAMATE--CYSTEINE LIGASE REGULATORY SUBUNIT"/>
    <property type="match status" value="1"/>
</dbReference>
<evidence type="ECO:0000256" key="4">
    <source>
        <dbReference type="ARBA" id="ARBA00022684"/>
    </source>
</evidence>
<evidence type="ECO:0000256" key="3">
    <source>
        <dbReference type="ARBA" id="ARBA00011532"/>
    </source>
</evidence>
<reference evidence="10 11" key="1">
    <citation type="submission" date="2020-12" db="EMBL/GenBank/DDBJ databases">
        <title>Metabolic potential, ecology and presence of endohyphal bacteria is reflected in genomic diversity of Mucoromycotina.</title>
        <authorList>
            <person name="Muszewska A."/>
            <person name="Okrasinska A."/>
            <person name="Steczkiewicz K."/>
            <person name="Drgas O."/>
            <person name="Orlowska M."/>
            <person name="Perlinska-Lenart U."/>
            <person name="Aleksandrzak-Piekarczyk T."/>
            <person name="Szatraj K."/>
            <person name="Zielenkiewicz U."/>
            <person name="Pilsyk S."/>
            <person name="Malc E."/>
            <person name="Mieczkowski P."/>
            <person name="Kruszewska J.S."/>
            <person name="Biernat P."/>
            <person name="Pawlowska J."/>
        </authorList>
    </citation>
    <scope>NUCLEOTIDE SEQUENCE [LARGE SCALE GENOMIC DNA]</scope>
    <source>
        <strain evidence="10 11">CBS 142.35</strain>
    </source>
</reference>
<dbReference type="UniPathway" id="UPA00142">
    <property type="reaction ID" value="UER00209"/>
</dbReference>
<dbReference type="GO" id="GO:0035226">
    <property type="term" value="F:glutamate-cysteine ligase catalytic subunit binding"/>
    <property type="evidence" value="ECO:0007669"/>
    <property type="project" value="InterPro"/>
</dbReference>
<feature type="domain" description="NADP-dependent oxidoreductase" evidence="9">
    <location>
        <begin position="86"/>
        <end position="210"/>
    </location>
</feature>
<dbReference type="Gene3D" id="3.20.20.100">
    <property type="entry name" value="NADP-dependent oxidoreductase domain"/>
    <property type="match status" value="1"/>
</dbReference>
<dbReference type="GO" id="GO:0030234">
    <property type="term" value="F:enzyme regulator activity"/>
    <property type="evidence" value="ECO:0007669"/>
    <property type="project" value="TreeGrafter"/>
</dbReference>
<organism evidence="10 11">
    <name type="scientific">Circinella minor</name>
    <dbReference type="NCBI Taxonomy" id="1195481"/>
    <lineage>
        <taxon>Eukaryota</taxon>
        <taxon>Fungi</taxon>
        <taxon>Fungi incertae sedis</taxon>
        <taxon>Mucoromycota</taxon>
        <taxon>Mucoromycotina</taxon>
        <taxon>Mucoromycetes</taxon>
        <taxon>Mucorales</taxon>
        <taxon>Lichtheimiaceae</taxon>
        <taxon>Circinella</taxon>
    </lineage>
</organism>
<evidence type="ECO:0000256" key="5">
    <source>
        <dbReference type="ARBA" id="ARBA00030406"/>
    </source>
</evidence>
<dbReference type="OrthoDB" id="5596051at2759"/>
<dbReference type="SUPFAM" id="SSF51430">
    <property type="entry name" value="NAD(P)-linked oxidoreductase"/>
    <property type="match status" value="1"/>
</dbReference>
<evidence type="ECO:0000313" key="11">
    <source>
        <dbReference type="Proteomes" id="UP000646827"/>
    </source>
</evidence>
<dbReference type="InterPro" id="IPR023210">
    <property type="entry name" value="NADP_OxRdtase_dom"/>
</dbReference>
<dbReference type="GO" id="GO:0017109">
    <property type="term" value="C:glutamate-cysteine ligase complex"/>
    <property type="evidence" value="ECO:0007669"/>
    <property type="project" value="TreeGrafter"/>
</dbReference>
<evidence type="ECO:0000256" key="1">
    <source>
        <dbReference type="ARBA" id="ARBA00005006"/>
    </source>
</evidence>
<dbReference type="InterPro" id="IPR036812">
    <property type="entry name" value="NAD(P)_OxRdtase_dom_sf"/>
</dbReference>
<evidence type="ECO:0000259" key="9">
    <source>
        <dbReference type="Pfam" id="PF00248"/>
    </source>
</evidence>
<dbReference type="Pfam" id="PF00248">
    <property type="entry name" value="Aldo_ket_red"/>
    <property type="match status" value="1"/>
</dbReference>
<accession>A0A8H7S2W8</accession>
<evidence type="ECO:0000256" key="2">
    <source>
        <dbReference type="ARBA" id="ARBA00008612"/>
    </source>
</evidence>
<evidence type="ECO:0000313" key="10">
    <source>
        <dbReference type="EMBL" id="KAG2221897.1"/>
    </source>
</evidence>
<evidence type="ECO:0000256" key="7">
    <source>
        <dbReference type="ARBA" id="ARBA00031732"/>
    </source>
</evidence>
<comment type="pathway">
    <text evidence="1">Sulfur metabolism; glutathione biosynthesis; glutathione from L-cysteine and L-glutamate: step 1/2.</text>
</comment>
<dbReference type="AlphaFoldDB" id="A0A8H7S2W8"/>
<dbReference type="GO" id="GO:0006750">
    <property type="term" value="P:glutathione biosynthetic process"/>
    <property type="evidence" value="ECO:0007669"/>
    <property type="project" value="UniProtKB-UniPathway"/>
</dbReference>
<evidence type="ECO:0000256" key="8">
    <source>
        <dbReference type="ARBA" id="ARBA00032926"/>
    </source>
</evidence>
<proteinExistence type="inferred from homology"/>
<dbReference type="InterPro" id="IPR032963">
    <property type="entry name" value="Gclm"/>
</dbReference>
<gene>
    <name evidence="10" type="ORF">INT45_012541</name>
</gene>
<keyword evidence="4" id="KW-0317">Glutathione biosynthesis</keyword>
<dbReference type="EMBL" id="JAEPRB010000097">
    <property type="protein sequence ID" value="KAG2221897.1"/>
    <property type="molecule type" value="Genomic_DNA"/>
</dbReference>
<dbReference type="Proteomes" id="UP000646827">
    <property type="component" value="Unassembled WGS sequence"/>
</dbReference>
<comment type="subunit">
    <text evidence="3">Heterodimer of a catalytic heavy chain and a regulatory light chain.</text>
</comment>
<protein>
    <recommendedName>
        <fullName evidence="7">GCS light chain</fullName>
    </recommendedName>
    <alternativeName>
        <fullName evidence="5">Gamma-ECS regulatory subunit</fullName>
    </alternativeName>
    <alternativeName>
        <fullName evidence="8">Gamma-glutamylcysteine synthetase regulatory subunit</fullName>
    </alternativeName>
    <alternativeName>
        <fullName evidence="6">Glutamate--cysteine ligase modifier subunit</fullName>
    </alternativeName>
</protein>
<sequence>MPAQAIPELLDIPTFKHLTLYTGNVMKTSVAGRSKVLGKKSNTELINAIDDTLCASLGGNKPSFRYIDQESLLEVPDLRSRSRILPEDRSDVEVTAKLFYLGEKPKDNAAYIRSSVEHLQRLLGVDTIDTFIVSLGEADVSSAWKQLELLHQQNILNKLGVADFSQKQLETILSDSSVTVKPSVNQINVGQCCDMPSAMIDLARKHHIELLHNADQADILDTESLSALLQKHNIRATVKPQFVIKYHVFVRCRSVVNDKGYVVVGDSLP</sequence>